<dbReference type="GO" id="GO:0090729">
    <property type="term" value="F:toxin activity"/>
    <property type="evidence" value="ECO:0007669"/>
    <property type="project" value="UniProtKB-KW"/>
</dbReference>
<evidence type="ECO:0000313" key="11">
    <source>
        <dbReference type="Proteomes" id="UP000186364"/>
    </source>
</evidence>
<keyword evidence="6 8" id="KW-0460">Magnesium</keyword>
<keyword evidence="2 8" id="KW-1277">Toxin-antitoxin system</keyword>
<evidence type="ECO:0000256" key="3">
    <source>
        <dbReference type="ARBA" id="ARBA00022722"/>
    </source>
</evidence>
<dbReference type="Pfam" id="PF01850">
    <property type="entry name" value="PIN"/>
    <property type="match status" value="1"/>
</dbReference>
<protein>
    <recommendedName>
        <fullName evidence="8">Ribonuclease VapC</fullName>
        <shortName evidence="8">RNase VapC</shortName>
        <ecNumber evidence="8">3.1.-.-</ecNumber>
    </recommendedName>
    <alternativeName>
        <fullName evidence="8">Toxin VapC</fullName>
    </alternativeName>
</protein>
<evidence type="ECO:0000259" key="9">
    <source>
        <dbReference type="Pfam" id="PF01850"/>
    </source>
</evidence>
<evidence type="ECO:0000313" key="10">
    <source>
        <dbReference type="EMBL" id="OLP59764.1"/>
    </source>
</evidence>
<evidence type="ECO:0000256" key="4">
    <source>
        <dbReference type="ARBA" id="ARBA00022723"/>
    </source>
</evidence>
<dbReference type="CDD" id="cd18746">
    <property type="entry name" value="PIN_VapC4-5_FitB-like"/>
    <property type="match status" value="1"/>
</dbReference>
<evidence type="ECO:0000256" key="1">
    <source>
        <dbReference type="ARBA" id="ARBA00001946"/>
    </source>
</evidence>
<comment type="caution">
    <text evidence="10">The sequence shown here is derived from an EMBL/GenBank/DDBJ whole genome shotgun (WGS) entry which is preliminary data.</text>
</comment>
<dbReference type="GO" id="GO:0004540">
    <property type="term" value="F:RNA nuclease activity"/>
    <property type="evidence" value="ECO:0007669"/>
    <property type="project" value="InterPro"/>
</dbReference>
<comment type="function">
    <text evidence="8">Toxic component of a toxin-antitoxin (TA) system. An RNase.</text>
</comment>
<accession>A0A1Q9AWG9</accession>
<keyword evidence="5 8" id="KW-0378">Hydrolase</keyword>
<evidence type="ECO:0000256" key="5">
    <source>
        <dbReference type="ARBA" id="ARBA00022801"/>
    </source>
</evidence>
<dbReference type="InterPro" id="IPR002716">
    <property type="entry name" value="PIN_dom"/>
</dbReference>
<feature type="binding site" evidence="8">
    <location>
        <position position="105"/>
    </location>
    <ligand>
        <name>Mg(2+)</name>
        <dbReference type="ChEBI" id="CHEBI:18420"/>
    </ligand>
</feature>
<dbReference type="GO" id="GO:0000287">
    <property type="term" value="F:magnesium ion binding"/>
    <property type="evidence" value="ECO:0007669"/>
    <property type="project" value="UniProtKB-UniRule"/>
</dbReference>
<dbReference type="PANTHER" id="PTHR33653:SF1">
    <property type="entry name" value="RIBONUCLEASE VAPC2"/>
    <property type="match status" value="1"/>
</dbReference>
<evidence type="ECO:0000256" key="8">
    <source>
        <dbReference type="HAMAP-Rule" id="MF_00265"/>
    </source>
</evidence>
<dbReference type="HAMAP" id="MF_00265">
    <property type="entry name" value="VapC_Nob1"/>
    <property type="match status" value="1"/>
</dbReference>
<keyword evidence="4 8" id="KW-0479">Metal-binding</keyword>
<sequence>MKYLLDTKVVFELRKVGDGKADPNVTAWIRAHDARDMCISAITVLELERGILSIQRRDIAQGSRLRAWMDSRVRPEFAERTVVIDDAVATRCAHLHIPDRRNEADAIIAATALVHGLVVVTRNIQDFQGTGVVLVDPWSV</sequence>
<keyword evidence="3 8" id="KW-0540">Nuclease</keyword>
<feature type="binding site" evidence="8">
    <location>
        <position position="6"/>
    </location>
    <ligand>
        <name>Mg(2+)</name>
        <dbReference type="ChEBI" id="CHEBI:18420"/>
    </ligand>
</feature>
<evidence type="ECO:0000256" key="2">
    <source>
        <dbReference type="ARBA" id="ARBA00022649"/>
    </source>
</evidence>
<gene>
    <name evidence="8" type="primary">vapC</name>
    <name evidence="10" type="ORF">BJF93_21860</name>
</gene>
<dbReference type="Gene3D" id="3.40.50.1010">
    <property type="entry name" value="5'-nuclease"/>
    <property type="match status" value="1"/>
</dbReference>
<evidence type="ECO:0000256" key="7">
    <source>
        <dbReference type="ARBA" id="ARBA00038093"/>
    </source>
</evidence>
<dbReference type="InterPro" id="IPR029060">
    <property type="entry name" value="PIN-like_dom_sf"/>
</dbReference>
<organism evidence="10 11">
    <name type="scientific">Xaviernesmea oryzae</name>
    <dbReference type="NCBI Taxonomy" id="464029"/>
    <lineage>
        <taxon>Bacteria</taxon>
        <taxon>Pseudomonadati</taxon>
        <taxon>Pseudomonadota</taxon>
        <taxon>Alphaproteobacteria</taxon>
        <taxon>Hyphomicrobiales</taxon>
        <taxon>Rhizobiaceae</taxon>
        <taxon>Rhizobium/Agrobacterium group</taxon>
        <taxon>Xaviernesmea</taxon>
    </lineage>
</organism>
<dbReference type="Proteomes" id="UP000186364">
    <property type="component" value="Unassembled WGS sequence"/>
</dbReference>
<proteinExistence type="inferred from homology"/>
<feature type="domain" description="PIN" evidence="9">
    <location>
        <begin position="3"/>
        <end position="123"/>
    </location>
</feature>
<dbReference type="AlphaFoldDB" id="A0A1Q9AWG9"/>
<dbReference type="SUPFAM" id="SSF88723">
    <property type="entry name" value="PIN domain-like"/>
    <property type="match status" value="1"/>
</dbReference>
<dbReference type="OrthoDB" id="9804823at2"/>
<evidence type="ECO:0000256" key="6">
    <source>
        <dbReference type="ARBA" id="ARBA00022842"/>
    </source>
</evidence>
<dbReference type="GO" id="GO:0016787">
    <property type="term" value="F:hydrolase activity"/>
    <property type="evidence" value="ECO:0007669"/>
    <property type="project" value="UniProtKB-KW"/>
</dbReference>
<keyword evidence="11" id="KW-1185">Reference proteome</keyword>
<keyword evidence="8" id="KW-0800">Toxin</keyword>
<dbReference type="InterPro" id="IPR050556">
    <property type="entry name" value="Type_II_TA_system_RNase"/>
</dbReference>
<dbReference type="EMBL" id="MKIP01000044">
    <property type="protein sequence ID" value="OLP59764.1"/>
    <property type="molecule type" value="Genomic_DNA"/>
</dbReference>
<dbReference type="RefSeq" id="WP_075627960.1">
    <property type="nucleotide sequence ID" value="NZ_FOAM01000019.1"/>
</dbReference>
<comment type="cofactor">
    <cofactor evidence="1 8">
        <name>Mg(2+)</name>
        <dbReference type="ChEBI" id="CHEBI:18420"/>
    </cofactor>
</comment>
<name>A0A1Q9AWG9_9HYPH</name>
<dbReference type="EC" id="3.1.-.-" evidence="8"/>
<dbReference type="PANTHER" id="PTHR33653">
    <property type="entry name" value="RIBONUCLEASE VAPC2"/>
    <property type="match status" value="1"/>
</dbReference>
<comment type="similarity">
    <text evidence="7 8">Belongs to the PINc/VapC protein family.</text>
</comment>
<reference evidence="10 11" key="1">
    <citation type="submission" date="2016-09" db="EMBL/GenBank/DDBJ databases">
        <title>Rhizobium sp. nov., a novel species isolated from the rice rhizosphere.</title>
        <authorList>
            <person name="Zhao J."/>
            <person name="Zhang X."/>
        </authorList>
    </citation>
    <scope>NUCLEOTIDE SEQUENCE [LARGE SCALE GENOMIC DNA]</scope>
    <source>
        <strain evidence="10 11">1.7048</strain>
    </source>
</reference>
<dbReference type="InterPro" id="IPR022907">
    <property type="entry name" value="VapC_family"/>
</dbReference>